<evidence type="ECO:0000256" key="1">
    <source>
        <dbReference type="SAM" id="MobiDB-lite"/>
    </source>
</evidence>
<dbReference type="Proteomes" id="UP001642360">
    <property type="component" value="Unassembled WGS sequence"/>
</dbReference>
<evidence type="ECO:0000256" key="2">
    <source>
        <dbReference type="SAM" id="SignalP"/>
    </source>
</evidence>
<feature type="signal peptide" evidence="2">
    <location>
        <begin position="1"/>
        <end position="18"/>
    </location>
</feature>
<evidence type="ECO:0000313" key="4">
    <source>
        <dbReference type="Proteomes" id="UP001642360"/>
    </source>
</evidence>
<organism evidence="3 4">
    <name type="scientific">Ilex paraguariensis</name>
    <name type="common">yerba mate</name>
    <dbReference type="NCBI Taxonomy" id="185542"/>
    <lineage>
        <taxon>Eukaryota</taxon>
        <taxon>Viridiplantae</taxon>
        <taxon>Streptophyta</taxon>
        <taxon>Embryophyta</taxon>
        <taxon>Tracheophyta</taxon>
        <taxon>Spermatophyta</taxon>
        <taxon>Magnoliopsida</taxon>
        <taxon>eudicotyledons</taxon>
        <taxon>Gunneridae</taxon>
        <taxon>Pentapetalae</taxon>
        <taxon>asterids</taxon>
        <taxon>campanulids</taxon>
        <taxon>Aquifoliales</taxon>
        <taxon>Aquifoliaceae</taxon>
        <taxon>Ilex</taxon>
    </lineage>
</organism>
<protein>
    <submittedName>
        <fullName evidence="3">Uncharacterized protein</fullName>
    </submittedName>
</protein>
<feature type="compositionally biased region" description="Acidic residues" evidence="1">
    <location>
        <begin position="59"/>
        <end position="68"/>
    </location>
</feature>
<dbReference type="EMBL" id="CAUOFW020000828">
    <property type="protein sequence ID" value="CAK9137630.1"/>
    <property type="molecule type" value="Genomic_DNA"/>
</dbReference>
<proteinExistence type="predicted"/>
<feature type="region of interest" description="Disordered" evidence="1">
    <location>
        <begin position="31"/>
        <end position="68"/>
    </location>
</feature>
<name>A0ABC8QXY8_9AQUA</name>
<dbReference type="AlphaFoldDB" id="A0ABC8QXY8"/>
<reference evidence="3 4" key="1">
    <citation type="submission" date="2024-02" db="EMBL/GenBank/DDBJ databases">
        <authorList>
            <person name="Vignale AGUSTIN F."/>
            <person name="Sosa J E."/>
            <person name="Modenutti C."/>
        </authorList>
    </citation>
    <scope>NUCLEOTIDE SEQUENCE [LARGE SCALE GENOMIC DNA]</scope>
</reference>
<keyword evidence="4" id="KW-1185">Reference proteome</keyword>
<feature type="chain" id="PRO_5044836041" evidence="2">
    <location>
        <begin position="19"/>
        <end position="68"/>
    </location>
</feature>
<gene>
    <name evidence="3" type="ORF">ILEXP_LOCUS4650</name>
</gene>
<sequence>MWPALVLRVAAPILEVMVHVTEVEMEACGDKKRVGEENAPSFGMRLRRSSSLSAPSTNLEDENSSILN</sequence>
<accession>A0ABC8QXY8</accession>
<evidence type="ECO:0000313" key="3">
    <source>
        <dbReference type="EMBL" id="CAK9137630.1"/>
    </source>
</evidence>
<keyword evidence="2" id="KW-0732">Signal</keyword>
<comment type="caution">
    <text evidence="3">The sequence shown here is derived from an EMBL/GenBank/DDBJ whole genome shotgun (WGS) entry which is preliminary data.</text>
</comment>